<reference evidence="4" key="2">
    <citation type="submission" date="2016-04" db="UniProtKB">
        <authorList>
            <consortium name="WormBaseParasite"/>
        </authorList>
    </citation>
    <scope>IDENTIFICATION</scope>
</reference>
<dbReference type="WBParaSite" id="ACAC_0000215301-mRNA-1">
    <property type="protein sequence ID" value="ACAC_0000215301-mRNA-1"/>
    <property type="gene ID" value="ACAC_0000215301"/>
</dbReference>
<evidence type="ECO:0000313" key="3">
    <source>
        <dbReference type="Proteomes" id="UP000035642"/>
    </source>
</evidence>
<dbReference type="AlphaFoldDB" id="A0A158P7A2"/>
<accession>A0A158P7A2</accession>
<sequence length="1225" mass="133741">MPLDPPSSAHRNELTALGQMVPDLDDTDIWSEHTVPEVADLSPDGDDNGELMVRGRPFPVSNPNCDHCLVLRENCEAALGSLLDVITELTALEKLKPECELLRHQVAQSQIDVDASLISEHKMKSRVDIAEQEAAQAKSRLETLEKEFDAMAKAAEEGKKHAQEADNWRVKYERTVEVSEKIQEKRRHDKEKFDKLLALASGYQKEVEYVKAKSQLDREELTKLRLKLKTLANAVQSYVPSVVSLLKEITDVQSTFVIHDTTFSSVDENEEGLTAELERLLGGDSMTTSLETLKPKNRRSKPQNQSETGAFELVDGNISGVSDGEADKILGIGAEAATMVASKQEKVALMKEKDAEDAQSTNDSEGSCVGDDAEYQRAGVLPLQDETTPFEKPSAVGEKVEFSSVRDDLRMSASPSPESSDVEDNNVIANNDGIRRALVTAIPANSVAEQSESSTIQDEHSEAISCRITLASNQVSTCGAVHQPLAFETVKETHYLPTTGDGPVVSQERNFTSGTEEFDPMELPLKSSDSERKIEGRGYGKDYGNGDLASETNVLNDFVAVCEVSASPQNEPIENEEPELSTCGTSTKQQMVRELLDPTKRSCAEQEHVNSSTSQAEMAPVYTTDSNSTIQDSMLYGPSRAMLSENTKIALSFARRLLVDLQSKVTPPRNYGPTEEVEACVDGGLREGASLEAIVEPTTSFGFREASREYENAVSPGIVNDRDLAIQLHAQLNPLGLRSRSSDDPTFQEACPLKNPTAGSQQASKIPEVPALDAPATMYTSNNPLLSQSRGSKSELVQKDTSTEAASPKSCGLRTHLVGSPTMKAAAMGMQTRRRTLAVSNSKAAADSKPCSSISSTLTANTSSTPSTHCKSTRLQMISDVEIPRNRESGSSESISRSNAMSASPDQNGNEEEENKKRKHLSDNERTIEFKILSPKRVKTLKFGSDTRSDPAFVARNEVQITGKKEELGSGPHARKRSRTGPIAPKRRKVDGVSSKAKQPVLFSGPTTGGSDDEDRLCVVDDCDIGEEEQSPLQVYSVVGHDSDSVFNEKECGGDCFSTMAPRIPECGSQDSSDRAPFSPGIVAVKKSERKAVVAFKKTVGKSTSNKRVSVTADVAHGTRKGHPFILNIEIFVAVDFIIFKVISDDNEEGDELTSREVDHVHASTMLQKQLYAALMSDQKMEMIRKNLGHNLEAISRMHPKDFAHTMVEVCIFLKNNVIQTIDFL</sequence>
<dbReference type="STRING" id="6313.A0A158P7A2"/>
<feature type="region of interest" description="Disordered" evidence="2">
    <location>
        <begin position="406"/>
        <end position="426"/>
    </location>
</feature>
<reference evidence="3" key="1">
    <citation type="submission" date="2012-09" db="EMBL/GenBank/DDBJ databases">
        <authorList>
            <person name="Martin A.A."/>
        </authorList>
    </citation>
    <scope>NUCLEOTIDE SEQUENCE</scope>
</reference>
<feature type="compositionally biased region" description="Polar residues" evidence="2">
    <location>
        <begin position="850"/>
        <end position="876"/>
    </location>
</feature>
<keyword evidence="3" id="KW-1185">Reference proteome</keyword>
<protein>
    <submittedName>
        <fullName evidence="4">Fibronectin type-III domain-containing protein</fullName>
    </submittedName>
</protein>
<feature type="compositionally biased region" description="Polar residues" evidence="2">
    <location>
        <begin position="778"/>
        <end position="791"/>
    </location>
</feature>
<feature type="region of interest" description="Disordered" evidence="2">
    <location>
        <begin position="284"/>
        <end position="310"/>
    </location>
</feature>
<feature type="compositionally biased region" description="Basic residues" evidence="2">
    <location>
        <begin position="973"/>
        <end position="989"/>
    </location>
</feature>
<feature type="region of interest" description="Disordered" evidence="2">
    <location>
        <begin position="738"/>
        <end position="818"/>
    </location>
</feature>
<organism evidence="3 4">
    <name type="scientific">Angiostrongylus cantonensis</name>
    <name type="common">Rat lungworm</name>
    <dbReference type="NCBI Taxonomy" id="6313"/>
    <lineage>
        <taxon>Eukaryota</taxon>
        <taxon>Metazoa</taxon>
        <taxon>Ecdysozoa</taxon>
        <taxon>Nematoda</taxon>
        <taxon>Chromadorea</taxon>
        <taxon>Rhabditida</taxon>
        <taxon>Rhabditina</taxon>
        <taxon>Rhabditomorpha</taxon>
        <taxon>Strongyloidea</taxon>
        <taxon>Metastrongylidae</taxon>
        <taxon>Angiostrongylus</taxon>
    </lineage>
</organism>
<feature type="region of interest" description="Disordered" evidence="2">
    <location>
        <begin position="351"/>
        <end position="370"/>
    </location>
</feature>
<evidence type="ECO:0000313" key="4">
    <source>
        <dbReference type="WBParaSite" id="ACAC_0000215301-mRNA-1"/>
    </source>
</evidence>
<proteinExistence type="predicted"/>
<keyword evidence="1" id="KW-0175">Coiled coil</keyword>
<dbReference type="Proteomes" id="UP000035642">
    <property type="component" value="Unassembled WGS sequence"/>
</dbReference>
<feature type="coiled-coil region" evidence="1">
    <location>
        <begin position="120"/>
        <end position="154"/>
    </location>
</feature>
<evidence type="ECO:0000256" key="1">
    <source>
        <dbReference type="SAM" id="Coils"/>
    </source>
</evidence>
<feature type="region of interest" description="Disordered" evidence="2">
    <location>
        <begin position="833"/>
        <end position="928"/>
    </location>
</feature>
<feature type="region of interest" description="Disordered" evidence="2">
    <location>
        <begin position="964"/>
        <end position="1016"/>
    </location>
</feature>
<name>A0A158P7A2_ANGCA</name>
<feature type="compositionally biased region" description="Basic and acidic residues" evidence="2">
    <location>
        <begin position="792"/>
        <end position="802"/>
    </location>
</feature>
<evidence type="ECO:0000256" key="2">
    <source>
        <dbReference type="SAM" id="MobiDB-lite"/>
    </source>
</evidence>